<keyword evidence="3" id="KW-1185">Reference proteome</keyword>
<dbReference type="AlphaFoldDB" id="A0A1G4JRY3"/>
<sequence length="394" mass="44510">MPPVACRSQDKEEHKKQILDNWSLDDLLSLQIDLAQEISRRVESIQELQTEPRTLNVKVEAGSKNELQLKTESLGAKLEEQLQEQIQDSAREDLPATQIEKKQKTERDVHRSPGSSQLVPFEEFLIPGTLDLQSKEVDLSSPLRPRCSRDARSQKSSPIKTRLAVISDSEGDIDWSDTAEQEVVDEGFVESKNAMHEEPPGGRNLYSTNPPAADPPFAARLNFNGNPLTKKPWIFEDFKVNELAGPSRESRPSAASKFSSTVGKPLQKQKLILHPERGFEVVVEDCSTSNEGPTLLTNVEFANMRQRSKSPPGFGRLDFPNTQENMADVIESREILYNKTKDRFLTATRSDLSPSKRPYVFRNVRLNAVVNEGNFEWDPKSLQIFSRAKVRNQN</sequence>
<evidence type="ECO:0000256" key="1">
    <source>
        <dbReference type="SAM" id="MobiDB-lite"/>
    </source>
</evidence>
<dbReference type="EMBL" id="LT598457">
    <property type="protein sequence ID" value="SCU93617.1"/>
    <property type="molecule type" value="Genomic_DNA"/>
</dbReference>
<organism evidence="2 3">
    <name type="scientific">Lachancea dasiensis</name>
    <dbReference type="NCBI Taxonomy" id="1072105"/>
    <lineage>
        <taxon>Eukaryota</taxon>
        <taxon>Fungi</taxon>
        <taxon>Dikarya</taxon>
        <taxon>Ascomycota</taxon>
        <taxon>Saccharomycotina</taxon>
        <taxon>Saccharomycetes</taxon>
        <taxon>Saccharomycetales</taxon>
        <taxon>Saccharomycetaceae</taxon>
        <taxon>Lachancea</taxon>
    </lineage>
</organism>
<dbReference type="OrthoDB" id="5801062at2759"/>
<accession>A0A1G4JRY3</accession>
<name>A0A1G4JRY3_9SACH</name>
<gene>
    <name evidence="2" type="ORF">LADA_0G04060G</name>
</gene>
<feature type="compositionally biased region" description="Basic and acidic residues" evidence="1">
    <location>
        <begin position="89"/>
        <end position="111"/>
    </location>
</feature>
<evidence type="ECO:0000313" key="3">
    <source>
        <dbReference type="Proteomes" id="UP000190274"/>
    </source>
</evidence>
<reference evidence="3" key="1">
    <citation type="submission" date="2016-03" db="EMBL/GenBank/DDBJ databases">
        <authorList>
            <person name="Devillers H."/>
        </authorList>
    </citation>
    <scope>NUCLEOTIDE SEQUENCE [LARGE SCALE GENOMIC DNA]</scope>
</reference>
<proteinExistence type="predicted"/>
<feature type="region of interest" description="Disordered" evidence="1">
    <location>
        <begin position="141"/>
        <end position="160"/>
    </location>
</feature>
<feature type="region of interest" description="Disordered" evidence="1">
    <location>
        <begin position="88"/>
        <end position="116"/>
    </location>
</feature>
<dbReference type="Proteomes" id="UP000190274">
    <property type="component" value="Chromosome G"/>
</dbReference>
<protein>
    <submittedName>
        <fullName evidence="2">LADA_0G04060g1_1</fullName>
    </submittedName>
</protein>
<evidence type="ECO:0000313" key="2">
    <source>
        <dbReference type="EMBL" id="SCU93617.1"/>
    </source>
</evidence>
<dbReference type="STRING" id="1266660.A0A1G4JRY3"/>